<dbReference type="SUPFAM" id="SSF46785">
    <property type="entry name" value="Winged helix' DNA-binding domain"/>
    <property type="match status" value="1"/>
</dbReference>
<name>A0A1M6SIJ4_9CLOT</name>
<dbReference type="InterPro" id="IPR016152">
    <property type="entry name" value="PTrfase/Anion_transptr"/>
</dbReference>
<dbReference type="InterPro" id="IPR013011">
    <property type="entry name" value="PTS_EIIB_2"/>
</dbReference>
<dbReference type="SUPFAM" id="SSF55804">
    <property type="entry name" value="Phoshotransferase/anion transport protein"/>
    <property type="match status" value="1"/>
</dbReference>
<dbReference type="GO" id="GO:0008982">
    <property type="term" value="F:protein-N(PI)-phosphohistidine-sugar phosphotransferase activity"/>
    <property type="evidence" value="ECO:0007669"/>
    <property type="project" value="InterPro"/>
</dbReference>
<dbReference type="CDD" id="cd05568">
    <property type="entry name" value="PTS_IIB_bgl_like"/>
    <property type="match status" value="1"/>
</dbReference>
<dbReference type="Gene3D" id="3.40.50.2300">
    <property type="match status" value="1"/>
</dbReference>
<feature type="domain" description="PTS EIIB type-2" evidence="6">
    <location>
        <begin position="391"/>
        <end position="480"/>
    </location>
</feature>
<dbReference type="Gene3D" id="3.40.930.10">
    <property type="entry name" value="Mannitol-specific EII, Chain A"/>
    <property type="match status" value="1"/>
</dbReference>
<dbReference type="PROSITE" id="PS51372">
    <property type="entry name" value="PRD_2"/>
    <property type="match status" value="1"/>
</dbReference>
<dbReference type="InterPro" id="IPR036388">
    <property type="entry name" value="WH-like_DNA-bd_sf"/>
</dbReference>
<evidence type="ECO:0000313" key="8">
    <source>
        <dbReference type="EMBL" id="SHK44533.1"/>
    </source>
</evidence>
<protein>
    <submittedName>
        <fullName evidence="8">Lichenan operon transcriptional antiterminator</fullName>
    </submittedName>
</protein>
<keyword evidence="3" id="KW-0805">Transcription regulation</keyword>
<evidence type="ECO:0000313" key="9">
    <source>
        <dbReference type="Proteomes" id="UP000184310"/>
    </source>
</evidence>
<dbReference type="GO" id="GO:0006355">
    <property type="term" value="P:regulation of DNA-templated transcription"/>
    <property type="evidence" value="ECO:0007669"/>
    <property type="project" value="InterPro"/>
</dbReference>
<dbReference type="PANTHER" id="PTHR30185">
    <property type="entry name" value="CRYPTIC BETA-GLUCOSIDE BGL OPERON ANTITERMINATOR"/>
    <property type="match status" value="1"/>
</dbReference>
<dbReference type="InterPro" id="IPR013196">
    <property type="entry name" value="HTH_11"/>
</dbReference>
<feature type="domain" description="PRD" evidence="7">
    <location>
        <begin position="278"/>
        <end position="385"/>
    </location>
</feature>
<evidence type="ECO:0000256" key="2">
    <source>
        <dbReference type="ARBA" id="ARBA00022737"/>
    </source>
</evidence>
<evidence type="ECO:0000256" key="3">
    <source>
        <dbReference type="ARBA" id="ARBA00023015"/>
    </source>
</evidence>
<dbReference type="SUPFAM" id="SSF52794">
    <property type="entry name" value="PTS system IIB component-like"/>
    <property type="match status" value="1"/>
</dbReference>
<keyword evidence="4" id="KW-0804">Transcription</keyword>
<dbReference type="EMBL" id="FQZB01000017">
    <property type="protein sequence ID" value="SHK44533.1"/>
    <property type="molecule type" value="Genomic_DNA"/>
</dbReference>
<organism evidence="8 9">
    <name type="scientific">Clostridium cavendishii DSM 21758</name>
    <dbReference type="NCBI Taxonomy" id="1121302"/>
    <lineage>
        <taxon>Bacteria</taxon>
        <taxon>Bacillati</taxon>
        <taxon>Bacillota</taxon>
        <taxon>Clostridia</taxon>
        <taxon>Eubacteriales</taxon>
        <taxon>Clostridiaceae</taxon>
        <taxon>Clostridium</taxon>
    </lineage>
</organism>
<dbReference type="PROSITE" id="PS51099">
    <property type="entry name" value="PTS_EIIB_TYPE_2"/>
    <property type="match status" value="1"/>
</dbReference>
<dbReference type="InterPro" id="IPR036390">
    <property type="entry name" value="WH_DNA-bd_sf"/>
</dbReference>
<dbReference type="OrthoDB" id="3175596at2"/>
<evidence type="ECO:0000259" key="6">
    <source>
        <dbReference type="PROSITE" id="PS51099"/>
    </source>
</evidence>
<dbReference type="Pfam" id="PF00874">
    <property type="entry name" value="PRD"/>
    <property type="match status" value="1"/>
</dbReference>
<keyword evidence="9" id="KW-1185">Reference proteome</keyword>
<dbReference type="AlphaFoldDB" id="A0A1M6SIJ4"/>
<dbReference type="InterPro" id="IPR002178">
    <property type="entry name" value="PTS_EIIA_type-2_dom"/>
</dbReference>
<reference evidence="8 9" key="1">
    <citation type="submission" date="2016-11" db="EMBL/GenBank/DDBJ databases">
        <authorList>
            <person name="Jaros S."/>
            <person name="Januszkiewicz K."/>
            <person name="Wedrychowicz H."/>
        </authorList>
    </citation>
    <scope>NUCLEOTIDE SEQUENCE [LARGE SCALE GENOMIC DNA]</scope>
    <source>
        <strain evidence="8 9">DSM 21758</strain>
    </source>
</reference>
<dbReference type="Pfam" id="PF08279">
    <property type="entry name" value="HTH_11"/>
    <property type="match status" value="1"/>
</dbReference>
<dbReference type="Proteomes" id="UP000184310">
    <property type="component" value="Unassembled WGS sequence"/>
</dbReference>
<dbReference type="GO" id="GO:0009401">
    <property type="term" value="P:phosphoenolpyruvate-dependent sugar phosphotransferase system"/>
    <property type="evidence" value="ECO:0007669"/>
    <property type="project" value="InterPro"/>
</dbReference>
<evidence type="ECO:0000259" key="5">
    <source>
        <dbReference type="PROSITE" id="PS51094"/>
    </source>
</evidence>
<dbReference type="SUPFAM" id="SSF63520">
    <property type="entry name" value="PTS-regulatory domain, PRD"/>
    <property type="match status" value="1"/>
</dbReference>
<dbReference type="STRING" id="1121302.SAMN02745163_03820"/>
<dbReference type="Gene3D" id="1.10.1790.10">
    <property type="entry name" value="PRD domain"/>
    <property type="match status" value="1"/>
</dbReference>
<dbReference type="Pfam" id="PF00359">
    <property type="entry name" value="PTS_EIIA_2"/>
    <property type="match status" value="1"/>
</dbReference>
<gene>
    <name evidence="8" type="ORF">SAMN02745163_03820</name>
</gene>
<evidence type="ECO:0000256" key="1">
    <source>
        <dbReference type="ARBA" id="ARBA00022679"/>
    </source>
</evidence>
<keyword evidence="1" id="KW-0808">Transferase</keyword>
<dbReference type="PROSITE" id="PS51094">
    <property type="entry name" value="PTS_EIIA_TYPE_2"/>
    <property type="match status" value="1"/>
</dbReference>
<dbReference type="InterPro" id="IPR036095">
    <property type="entry name" value="PTS_EIIB-like_sf"/>
</dbReference>
<dbReference type="InterPro" id="IPR050661">
    <property type="entry name" value="BglG_antiterminators"/>
</dbReference>
<dbReference type="PANTHER" id="PTHR30185:SF18">
    <property type="entry name" value="TRANSCRIPTIONAL REGULATOR MTLR"/>
    <property type="match status" value="1"/>
</dbReference>
<dbReference type="InterPro" id="IPR011608">
    <property type="entry name" value="PRD"/>
</dbReference>
<dbReference type="RefSeq" id="WP_072991836.1">
    <property type="nucleotide sequence ID" value="NZ_FQZB01000017.1"/>
</dbReference>
<feature type="domain" description="PTS EIIA type-2" evidence="5">
    <location>
        <begin position="491"/>
        <end position="630"/>
    </location>
</feature>
<evidence type="ECO:0000256" key="4">
    <source>
        <dbReference type="ARBA" id="ARBA00023163"/>
    </source>
</evidence>
<evidence type="ECO:0000259" key="7">
    <source>
        <dbReference type="PROSITE" id="PS51372"/>
    </source>
</evidence>
<sequence length="632" mass="73500">MREKLILEELLKSEKYLNLEYFAKTLNVSSRTVYNDMKYLIKKQSTNGFEICLKRGQGYHLIVEDKETFDKFIMNQSDDYEITPKGRIEKIIAILISKYDYVTIDFLAESLSSSRSIIKSDLEKVSESLKNKNIKLIKKAHYGIKLEADRLNIDSLMAELYLSENSIIYKNLNSKISSQKFKNVEKKLISELKKHKLDTNYTELKEIDAFLKVLIYRRNISIAQSSYKSDKACEYTSIAFSLLTVIEELFKLKFNQEDLEVLTSLLKKKTKVNKLKYSDSQVLVKDIDEFLKKIDVEFNTKCSYDGEFKKSLLSHVSLLIDRLHEEVYFNNPLTNKISVRYPISFNIAILFCRMIEEKYSVKINKDEIAFITTHFAVHMEKESQSKFSSINKIAVICSSGGGSAYLIKLKLETLFTTSNIETFSLLDMDSVKGFEPDIIFTISDLEERFNVPIIYINELIDDVELLKIKNIFKFNKEIRDTVLVTENSFLNLLNPNFFQIVDDECEYLDLLKEMAKQIEEEGYSEIGYVDFVLEREKCLDTIYLNGITIPHPMNMCGKNNLLSIAIIKNNMKYNNKSPRIIFMVSLVKGQLEFHKNITYVLNSLMNNQGLVNELCDSNTYEEFIIKLNELRL</sequence>
<proteinExistence type="predicted"/>
<dbReference type="Gene3D" id="1.10.10.10">
    <property type="entry name" value="Winged helix-like DNA-binding domain superfamily/Winged helix DNA-binding domain"/>
    <property type="match status" value="2"/>
</dbReference>
<dbReference type="InterPro" id="IPR036634">
    <property type="entry name" value="PRD_sf"/>
</dbReference>
<accession>A0A1M6SIJ4</accession>
<keyword evidence="2" id="KW-0677">Repeat</keyword>